<reference evidence="2" key="1">
    <citation type="submission" date="2020-11" db="EMBL/GenBank/DDBJ databases">
        <authorList>
            <consortium name="DOE Joint Genome Institute"/>
            <person name="Ahrendt S."/>
            <person name="Riley R."/>
            <person name="Andreopoulos W."/>
            <person name="Labutti K."/>
            <person name="Pangilinan J."/>
            <person name="Ruiz-Duenas F.J."/>
            <person name="Barrasa J.M."/>
            <person name="Sanchez-Garcia M."/>
            <person name="Camarero S."/>
            <person name="Miyauchi S."/>
            <person name="Serrano A."/>
            <person name="Linde D."/>
            <person name="Babiker R."/>
            <person name="Drula E."/>
            <person name="Ayuso-Fernandez I."/>
            <person name="Pacheco R."/>
            <person name="Padilla G."/>
            <person name="Ferreira P."/>
            <person name="Barriuso J."/>
            <person name="Kellner H."/>
            <person name="Castanera R."/>
            <person name="Alfaro M."/>
            <person name="Ramirez L."/>
            <person name="Pisabarro A.G."/>
            <person name="Kuo A."/>
            <person name="Tritt A."/>
            <person name="Lipzen A."/>
            <person name="He G."/>
            <person name="Yan M."/>
            <person name="Ng V."/>
            <person name="Cullen D."/>
            <person name="Martin F."/>
            <person name="Rosso M.-N."/>
            <person name="Henrissat B."/>
            <person name="Hibbett D."/>
            <person name="Martinez A.T."/>
            <person name="Grigoriev I.V."/>
        </authorList>
    </citation>
    <scope>NUCLEOTIDE SEQUENCE</scope>
    <source>
        <strain evidence="2">CIRM-BRFM 674</strain>
    </source>
</reference>
<name>A0A9P5YK50_9AGAR</name>
<protein>
    <recommendedName>
        <fullName evidence="4">Reverse transcriptase domain-containing protein</fullName>
    </recommendedName>
</protein>
<organism evidence="2 3">
    <name type="scientific">Pholiota conissans</name>
    <dbReference type="NCBI Taxonomy" id="109636"/>
    <lineage>
        <taxon>Eukaryota</taxon>
        <taxon>Fungi</taxon>
        <taxon>Dikarya</taxon>
        <taxon>Basidiomycota</taxon>
        <taxon>Agaricomycotina</taxon>
        <taxon>Agaricomycetes</taxon>
        <taxon>Agaricomycetidae</taxon>
        <taxon>Agaricales</taxon>
        <taxon>Agaricineae</taxon>
        <taxon>Strophariaceae</taxon>
        <taxon>Pholiota</taxon>
    </lineage>
</organism>
<dbReference type="InterPro" id="IPR052055">
    <property type="entry name" value="Hepadnavirus_pol/RT"/>
</dbReference>
<evidence type="ECO:0000313" key="2">
    <source>
        <dbReference type="EMBL" id="KAF9470246.1"/>
    </source>
</evidence>
<dbReference type="Proteomes" id="UP000807469">
    <property type="component" value="Unassembled WGS sequence"/>
</dbReference>
<gene>
    <name evidence="2" type="ORF">BDN70DRAFT_821587</name>
</gene>
<proteinExistence type="predicted"/>
<dbReference type="AlphaFoldDB" id="A0A9P5YK50"/>
<comment type="caution">
    <text evidence="2">The sequence shown here is derived from an EMBL/GenBank/DDBJ whole genome shotgun (WGS) entry which is preliminary data.</text>
</comment>
<accession>A0A9P5YK50</accession>
<sequence length="592" mass="66833">MHEIDSTGCRRGLSGEKTLDTLVDLMQVQPLSDPIPRSIWKLIAQDHFVDFEKLFASMERGYDHNDEPREFAGGFSLIKKDASSAKRALRSESDWIRVFDAWKTGVILVYKHRASELEFYKRFVLDLFQGAPFDPKVAISFDLEARDRYAKSPFRMDDRNELNIPLFTQIFRGPSANPSSLGKRTSSHLPSSRPETTHPASLSSKLEGSQSQPLVNPELVDVMERSARVRWEGPNCLPTMSSGLKRKALPLDDTPRFRRRYAWSDSDSETLSPSALYTETAAPLPSPPSHLVNDPKIQFAIHAMRDFIKVDTPFNARVITDHSGSGLNDGIPKSEAKVRYDDMHDFGQALRDAIAANPGRRLICFKSDVASAFLNLPAHPIWQLRQIVKVDGKFYLVQLLLLWEAISCPFENKKQEHGDVLKIIGFWVNPNEGSLSLAPSSVSDVCNRIDDFLKFEGRQPPLREWLHLAGHLNWLLNVLPWGRPALTELYRKIRGKTRPAACIPINREVVSDLSWLASTIPKSIGIRFIDDGMWKDCDADMVVWTDASLKHGLGFAYASRGFVYQLADCSPNIPIDIFFLELVAIMSAIHHI</sequence>
<feature type="compositionally biased region" description="Polar residues" evidence="1">
    <location>
        <begin position="176"/>
        <end position="214"/>
    </location>
</feature>
<feature type="region of interest" description="Disordered" evidence="1">
    <location>
        <begin position="173"/>
        <end position="216"/>
    </location>
</feature>
<dbReference type="OrthoDB" id="3064818at2759"/>
<evidence type="ECO:0000256" key="1">
    <source>
        <dbReference type="SAM" id="MobiDB-lite"/>
    </source>
</evidence>
<dbReference type="PANTHER" id="PTHR33050">
    <property type="entry name" value="REVERSE TRANSCRIPTASE DOMAIN-CONTAINING PROTEIN"/>
    <property type="match status" value="1"/>
</dbReference>
<evidence type="ECO:0000313" key="3">
    <source>
        <dbReference type="Proteomes" id="UP000807469"/>
    </source>
</evidence>
<dbReference type="EMBL" id="MU156129">
    <property type="protein sequence ID" value="KAF9470246.1"/>
    <property type="molecule type" value="Genomic_DNA"/>
</dbReference>
<keyword evidence="3" id="KW-1185">Reference proteome</keyword>
<evidence type="ECO:0008006" key="4">
    <source>
        <dbReference type="Google" id="ProtNLM"/>
    </source>
</evidence>
<dbReference type="PANTHER" id="PTHR33050:SF7">
    <property type="entry name" value="RIBONUCLEASE H"/>
    <property type="match status" value="1"/>
</dbReference>